<sequence length="224" mass="23404">MQKLLMICGLLLAGSTQAAVVSVRTGVDNLGAVLAAGSIDPNWTISTNGSDFSSARVAYPGSYPNYSSGQICCGMETISADAAWITTPSVLPTSPTTGWGISNMVYARTEFDLSDFDLSSVSLNGLWRVADVATGIYLNGNLLAGTATYGYAFSSSLPFSVAAGSSFFVSGINRLELRGYSVNNVWDGFWVAADVKGDLAPVPVPGAFGLMLGGLLMLVKLKRT</sequence>
<dbReference type="EMBL" id="JANIBM010000003">
    <property type="protein sequence ID" value="MCQ8180186.1"/>
    <property type="molecule type" value="Genomic_DNA"/>
</dbReference>
<feature type="chain" id="PRO_5046746330" description="PEP-CTERM sorting domain-containing protein" evidence="2">
    <location>
        <begin position="19"/>
        <end position="224"/>
    </location>
</feature>
<evidence type="ECO:0000256" key="1">
    <source>
        <dbReference type="SAM" id="Phobius"/>
    </source>
</evidence>
<dbReference type="RefSeq" id="WP_256609562.1">
    <property type="nucleotide sequence ID" value="NZ_JANIBM010000003.1"/>
</dbReference>
<name>A0ABT1UFK2_9GAMM</name>
<proteinExistence type="predicted"/>
<evidence type="ECO:0008006" key="5">
    <source>
        <dbReference type="Google" id="ProtNLM"/>
    </source>
</evidence>
<protein>
    <recommendedName>
        <fullName evidence="5">PEP-CTERM sorting domain-containing protein</fullName>
    </recommendedName>
</protein>
<accession>A0ABT1UFK2</accession>
<gene>
    <name evidence="3" type="ORF">NP603_03610</name>
</gene>
<keyword evidence="1" id="KW-0812">Transmembrane</keyword>
<feature type="signal peptide" evidence="2">
    <location>
        <begin position="1"/>
        <end position="18"/>
    </location>
</feature>
<evidence type="ECO:0000313" key="3">
    <source>
        <dbReference type="EMBL" id="MCQ8180186.1"/>
    </source>
</evidence>
<organism evidence="3 4">
    <name type="scientific">Methylomonas aurea</name>
    <dbReference type="NCBI Taxonomy" id="2952224"/>
    <lineage>
        <taxon>Bacteria</taxon>
        <taxon>Pseudomonadati</taxon>
        <taxon>Pseudomonadota</taxon>
        <taxon>Gammaproteobacteria</taxon>
        <taxon>Methylococcales</taxon>
        <taxon>Methylococcaceae</taxon>
        <taxon>Methylomonas</taxon>
    </lineage>
</organism>
<dbReference type="Proteomes" id="UP001524569">
    <property type="component" value="Unassembled WGS sequence"/>
</dbReference>
<evidence type="ECO:0000313" key="4">
    <source>
        <dbReference type="Proteomes" id="UP001524569"/>
    </source>
</evidence>
<reference evidence="3 4" key="1">
    <citation type="submission" date="2022-07" db="EMBL/GenBank/DDBJ databases">
        <title>Methylomonas rivi sp. nov., Methylomonas rosea sp. nov., Methylomonas aureus sp. nov. and Methylomonas subterranea sp. nov., four novel methanotrophs isolated from a freshwater creek and the deep terrestrial subsurface.</title>
        <authorList>
            <person name="Abin C."/>
            <person name="Sankaranarayanan K."/>
            <person name="Garner C."/>
            <person name="Sindelar R."/>
            <person name="Kotary K."/>
            <person name="Garner R."/>
            <person name="Barclay S."/>
            <person name="Lawson P."/>
            <person name="Krumholz L."/>
        </authorList>
    </citation>
    <scope>NUCLEOTIDE SEQUENCE [LARGE SCALE GENOMIC DNA]</scope>
    <source>
        <strain evidence="3 4">SURF-1</strain>
    </source>
</reference>
<evidence type="ECO:0000256" key="2">
    <source>
        <dbReference type="SAM" id="SignalP"/>
    </source>
</evidence>
<comment type="caution">
    <text evidence="3">The sequence shown here is derived from an EMBL/GenBank/DDBJ whole genome shotgun (WGS) entry which is preliminary data.</text>
</comment>
<keyword evidence="1" id="KW-1133">Transmembrane helix</keyword>
<feature type="transmembrane region" description="Helical" evidence="1">
    <location>
        <begin position="202"/>
        <end position="219"/>
    </location>
</feature>
<keyword evidence="2" id="KW-0732">Signal</keyword>
<keyword evidence="1" id="KW-0472">Membrane</keyword>
<keyword evidence="4" id="KW-1185">Reference proteome</keyword>